<organism evidence="10 11">
    <name type="scientific">Marmota monax</name>
    <name type="common">Woodchuck</name>
    <dbReference type="NCBI Taxonomy" id="9995"/>
    <lineage>
        <taxon>Eukaryota</taxon>
        <taxon>Metazoa</taxon>
        <taxon>Chordata</taxon>
        <taxon>Craniata</taxon>
        <taxon>Vertebrata</taxon>
        <taxon>Euteleostomi</taxon>
        <taxon>Mammalia</taxon>
        <taxon>Eutheria</taxon>
        <taxon>Euarchontoglires</taxon>
        <taxon>Glires</taxon>
        <taxon>Rodentia</taxon>
        <taxon>Sciuromorpha</taxon>
        <taxon>Sciuridae</taxon>
        <taxon>Xerinae</taxon>
        <taxon>Marmotini</taxon>
        <taxon>Marmota</taxon>
    </lineage>
</organism>
<comment type="caution">
    <text evidence="10">The sequence shown here is derived from an EMBL/GenBank/DDBJ whole genome shotgun (WGS) entry which is preliminary data.</text>
</comment>
<accession>A0A834PV30</accession>
<evidence type="ECO:0000256" key="6">
    <source>
        <dbReference type="ARBA" id="ARBA00022989"/>
    </source>
</evidence>
<sequence length="230" mass="26073">MRAPGGLCLCVRVHTLTFIPGRVKLWAETFGRGLYDTVTRYSGSLLLQKKYKDVESSLQIEEVDGLELVRKFSEDMENMLRRKVEAVKSLVEAAEEADLNHEFNASLVFDYYNSVLINEKDENGNYVELGAEFVLESNAHFSNLRVNTSISNVQLPTNVYNKDPDILNGVYMSEALNPVFVENFQRDPTLTWQYFGSATGFFRIYPGEDIGGISMIFWACSLEPWGLAPQ</sequence>
<keyword evidence="3" id="KW-0812">Transmembrane</keyword>
<evidence type="ECO:0000256" key="5">
    <source>
        <dbReference type="ARBA" id="ARBA00022837"/>
    </source>
</evidence>
<evidence type="ECO:0000313" key="11">
    <source>
        <dbReference type="Proteomes" id="UP000662637"/>
    </source>
</evidence>
<dbReference type="GO" id="GO:0005891">
    <property type="term" value="C:voltage-gated calcium channel complex"/>
    <property type="evidence" value="ECO:0007669"/>
    <property type="project" value="TreeGrafter"/>
</dbReference>
<keyword evidence="2" id="KW-0109">Calcium transport</keyword>
<dbReference type="PANTHER" id="PTHR10166:SF59">
    <property type="entry name" value="VOLTAGE-DEPENDENT CALCIUM CHANNEL SUBUNIT ALPHA-2_DELTA-4"/>
    <property type="match status" value="1"/>
</dbReference>
<keyword evidence="6" id="KW-1133">Transmembrane helix</keyword>
<evidence type="ECO:0000313" key="10">
    <source>
        <dbReference type="EMBL" id="KAF7466087.1"/>
    </source>
</evidence>
<protein>
    <recommendedName>
        <fullName evidence="9">VWA N-terminal domain-containing protein</fullName>
    </recommendedName>
</protein>
<name>A0A834PV30_MARMO</name>
<keyword evidence="2" id="KW-0813">Transport</keyword>
<dbReference type="EMBL" id="WJEC01007861">
    <property type="protein sequence ID" value="KAF7466087.1"/>
    <property type="molecule type" value="Genomic_DNA"/>
</dbReference>
<keyword evidence="7" id="KW-0472">Membrane</keyword>
<dbReference type="AlphaFoldDB" id="A0A834PV30"/>
<evidence type="ECO:0000256" key="8">
    <source>
        <dbReference type="ARBA" id="ARBA00023180"/>
    </source>
</evidence>
<comment type="subcellular location">
    <subcellularLocation>
        <location evidence="1">Membrane</location>
        <topology evidence="1">Single-pass type I membrane protein</topology>
    </subcellularLocation>
</comment>
<dbReference type="InterPro" id="IPR013608">
    <property type="entry name" value="VWA_N"/>
</dbReference>
<evidence type="ECO:0000256" key="4">
    <source>
        <dbReference type="ARBA" id="ARBA00022729"/>
    </source>
</evidence>
<dbReference type="Proteomes" id="UP000662637">
    <property type="component" value="Unassembled WGS sequence"/>
</dbReference>
<dbReference type="GO" id="GO:0005245">
    <property type="term" value="F:voltage-gated calcium channel activity"/>
    <property type="evidence" value="ECO:0007669"/>
    <property type="project" value="TreeGrafter"/>
</dbReference>
<evidence type="ECO:0000256" key="7">
    <source>
        <dbReference type="ARBA" id="ARBA00023136"/>
    </source>
</evidence>
<keyword evidence="4" id="KW-0732">Signal</keyword>
<evidence type="ECO:0000259" key="9">
    <source>
        <dbReference type="Pfam" id="PF08399"/>
    </source>
</evidence>
<reference evidence="10" key="1">
    <citation type="submission" date="2020-08" db="EMBL/GenBank/DDBJ databases">
        <authorList>
            <person name="Shumante A."/>
            <person name="Zimin A.V."/>
            <person name="Puiu D."/>
            <person name="Salzberg S.L."/>
        </authorList>
    </citation>
    <scope>NUCLEOTIDE SEQUENCE</scope>
    <source>
        <strain evidence="10">WC2-LM</strain>
        <tissue evidence="10">Liver</tissue>
    </source>
</reference>
<evidence type="ECO:0000256" key="2">
    <source>
        <dbReference type="ARBA" id="ARBA00022568"/>
    </source>
</evidence>
<keyword evidence="2" id="KW-0406">Ion transport</keyword>
<evidence type="ECO:0000256" key="1">
    <source>
        <dbReference type="ARBA" id="ARBA00004479"/>
    </source>
</evidence>
<keyword evidence="5" id="KW-0106">Calcium</keyword>
<gene>
    <name evidence="10" type="ORF">GHT09_002879</name>
</gene>
<dbReference type="Pfam" id="PF08399">
    <property type="entry name" value="VWA_N"/>
    <property type="match status" value="1"/>
</dbReference>
<evidence type="ECO:0000256" key="3">
    <source>
        <dbReference type="ARBA" id="ARBA00022692"/>
    </source>
</evidence>
<proteinExistence type="predicted"/>
<dbReference type="PANTHER" id="PTHR10166">
    <property type="entry name" value="VOLTAGE-DEPENDENT CALCIUM CHANNEL SUBUNIT ALPHA-2/DELTA-RELATED"/>
    <property type="match status" value="1"/>
</dbReference>
<keyword evidence="8" id="KW-0325">Glycoprotein</keyword>
<feature type="domain" description="VWA N-terminal" evidence="9">
    <location>
        <begin position="94"/>
        <end position="207"/>
    </location>
</feature>
<dbReference type="InterPro" id="IPR051173">
    <property type="entry name" value="Ca_channel_alpha-2/delta"/>
</dbReference>